<feature type="transmembrane region" description="Helical" evidence="5">
    <location>
        <begin position="247"/>
        <end position="274"/>
    </location>
</feature>
<feature type="transmembrane region" description="Helical" evidence="5">
    <location>
        <begin position="142"/>
        <end position="164"/>
    </location>
</feature>
<organism evidence="7 8">
    <name type="scientific">Enterococcus faecalis TX4248</name>
    <dbReference type="NCBI Taxonomy" id="749495"/>
    <lineage>
        <taxon>Bacteria</taxon>
        <taxon>Bacillati</taxon>
        <taxon>Bacillota</taxon>
        <taxon>Bacilli</taxon>
        <taxon>Lactobacillales</taxon>
        <taxon>Enterococcaceae</taxon>
        <taxon>Enterococcus</taxon>
    </lineage>
</organism>
<name>A0A125W9U4_ENTFL</name>
<feature type="transmembrane region" description="Helical" evidence="5">
    <location>
        <begin position="71"/>
        <end position="87"/>
    </location>
</feature>
<evidence type="ECO:0000256" key="3">
    <source>
        <dbReference type="ARBA" id="ARBA00022989"/>
    </source>
</evidence>
<comment type="caution">
    <text evidence="7">The sequence shown here is derived from an EMBL/GenBank/DDBJ whole genome shotgun (WGS) entry which is preliminary data.</text>
</comment>
<feature type="transmembrane region" description="Helical" evidence="5">
    <location>
        <begin position="93"/>
        <end position="110"/>
    </location>
</feature>
<comment type="subcellular location">
    <subcellularLocation>
        <location evidence="1">Membrane</location>
        <topology evidence="1">Multi-pass membrane protein</topology>
    </subcellularLocation>
</comment>
<dbReference type="InterPro" id="IPR049453">
    <property type="entry name" value="Memb_transporter_dom"/>
</dbReference>
<feature type="transmembrane region" description="Helical" evidence="5">
    <location>
        <begin position="185"/>
        <end position="204"/>
    </location>
</feature>
<dbReference type="EMBL" id="AEBR01000005">
    <property type="protein sequence ID" value="EFM84149.1"/>
    <property type="molecule type" value="Genomic_DNA"/>
</dbReference>
<evidence type="ECO:0000256" key="1">
    <source>
        <dbReference type="ARBA" id="ARBA00004141"/>
    </source>
</evidence>
<gene>
    <name evidence="7" type="ORF">HMPREF9498_00124</name>
</gene>
<dbReference type="AlphaFoldDB" id="A0A125W9U4"/>
<evidence type="ECO:0000256" key="5">
    <source>
        <dbReference type="SAM" id="Phobius"/>
    </source>
</evidence>
<dbReference type="RefSeq" id="WP_002355782.1">
    <property type="nucleotide sequence ID" value="NZ_GL454411.1"/>
</dbReference>
<keyword evidence="4 5" id="KW-0472">Membrane</keyword>
<evidence type="ECO:0000259" key="6">
    <source>
        <dbReference type="Pfam" id="PF13515"/>
    </source>
</evidence>
<keyword evidence="3 5" id="KW-1133">Transmembrane helix</keyword>
<dbReference type="Proteomes" id="UP000004846">
    <property type="component" value="Unassembled WGS sequence"/>
</dbReference>
<sequence length="357" mass="39919">MKNSTFLKDLFAIDKANDELFRLVGVAICMAIPLLIGYFSNNLLIGTFGSMGIYTFIYYQPLPLPQLLRRLNIVGFFIVLGNSLGMLSHHVPWLIPITIAIVAFLARLLFRLYGIEKPGALLVIMSTAMGTSNNFPLHKIPIMASFVLLGVVTGIIMGIVLHFIDKRPYVFQKRMSLQERLYIDPASLLDALHYAAILFLAAYLSQSLHLVNAYWMTFTCAAILQGENLHSVMQRNVQRILGTSLGLLLSAILLMIPFTPLQTIGIISILYAAFEGFINRNYAIASFFITPMSLLLSNLARQQVISNLLNYRLVGIVLGSLLGFAGAYVFTTALRFYNRAYSIDETFENQQEERGVL</sequence>
<accession>A0A125W9U4</accession>
<reference evidence="7 8" key="1">
    <citation type="submission" date="2010-07" db="EMBL/GenBank/DDBJ databases">
        <authorList>
            <person name="Sid Ahmed O."/>
        </authorList>
    </citation>
    <scope>NUCLEOTIDE SEQUENCE [LARGE SCALE GENOMIC DNA]</scope>
    <source>
        <strain evidence="7 8">TX4248</strain>
    </source>
</reference>
<protein>
    <recommendedName>
        <fullName evidence="6">Integral membrane bound transporter domain-containing protein</fullName>
    </recommendedName>
</protein>
<feature type="transmembrane region" description="Helical" evidence="5">
    <location>
        <begin position="280"/>
        <end position="299"/>
    </location>
</feature>
<evidence type="ECO:0000313" key="7">
    <source>
        <dbReference type="EMBL" id="EFM84149.1"/>
    </source>
</evidence>
<dbReference type="HOGENOM" id="CLU_020865_1_0_9"/>
<feature type="transmembrane region" description="Helical" evidence="5">
    <location>
        <begin position="20"/>
        <end position="37"/>
    </location>
</feature>
<dbReference type="GO" id="GO:0016020">
    <property type="term" value="C:membrane"/>
    <property type="evidence" value="ECO:0007669"/>
    <property type="project" value="UniProtKB-SubCell"/>
</dbReference>
<proteinExistence type="predicted"/>
<evidence type="ECO:0000313" key="8">
    <source>
        <dbReference type="Proteomes" id="UP000004846"/>
    </source>
</evidence>
<feature type="transmembrane region" description="Helical" evidence="5">
    <location>
        <begin position="43"/>
        <end position="59"/>
    </location>
</feature>
<evidence type="ECO:0000256" key="2">
    <source>
        <dbReference type="ARBA" id="ARBA00022692"/>
    </source>
</evidence>
<keyword evidence="2 5" id="KW-0812">Transmembrane</keyword>
<dbReference type="Pfam" id="PF13515">
    <property type="entry name" value="FUSC_2"/>
    <property type="match status" value="1"/>
</dbReference>
<feature type="domain" description="Integral membrane bound transporter" evidence="6">
    <location>
        <begin position="200"/>
        <end position="325"/>
    </location>
</feature>
<feature type="transmembrane region" description="Helical" evidence="5">
    <location>
        <begin position="311"/>
        <end position="330"/>
    </location>
</feature>
<evidence type="ECO:0000256" key="4">
    <source>
        <dbReference type="ARBA" id="ARBA00023136"/>
    </source>
</evidence>